<keyword evidence="2" id="KW-0812">Transmembrane</keyword>
<evidence type="ECO:0000256" key="1">
    <source>
        <dbReference type="SAM" id="MobiDB-lite"/>
    </source>
</evidence>
<proteinExistence type="predicted"/>
<evidence type="ECO:0000313" key="3">
    <source>
        <dbReference type="EMBL" id="TQR79194.1"/>
    </source>
</evidence>
<dbReference type="AlphaFoldDB" id="A0A544VQC5"/>
<organism evidence="3 4">
    <name type="scientific">Mycolicibacterium hodleri</name>
    <dbReference type="NCBI Taxonomy" id="49897"/>
    <lineage>
        <taxon>Bacteria</taxon>
        <taxon>Bacillati</taxon>
        <taxon>Actinomycetota</taxon>
        <taxon>Actinomycetes</taxon>
        <taxon>Mycobacteriales</taxon>
        <taxon>Mycobacteriaceae</taxon>
        <taxon>Mycolicibacterium</taxon>
    </lineage>
</organism>
<comment type="caution">
    <text evidence="3">The sequence shown here is derived from an EMBL/GenBank/DDBJ whole genome shotgun (WGS) entry which is preliminary data.</text>
</comment>
<protein>
    <submittedName>
        <fullName evidence="3">Uncharacterized protein</fullName>
    </submittedName>
</protein>
<sequence length="83" mass="8803">MTLAAIPNALAQLQVNRWEISRPWYEAWAGLVYPLVTLATLGWIIAVGVAIGRKGASPSSGTTPRSVSREAVAATQPRSLLSS</sequence>
<keyword evidence="2" id="KW-0472">Membrane</keyword>
<dbReference type="EMBL" id="VIFX01000146">
    <property type="protein sequence ID" value="TQR79194.1"/>
    <property type="molecule type" value="Genomic_DNA"/>
</dbReference>
<dbReference type="Proteomes" id="UP000315759">
    <property type="component" value="Unassembled WGS sequence"/>
</dbReference>
<name>A0A544VQC5_9MYCO</name>
<keyword evidence="2" id="KW-1133">Transmembrane helix</keyword>
<evidence type="ECO:0000313" key="4">
    <source>
        <dbReference type="Proteomes" id="UP000315759"/>
    </source>
</evidence>
<gene>
    <name evidence="3" type="ORF">D8S82_33540</name>
</gene>
<accession>A0A544VQC5</accession>
<feature type="compositionally biased region" description="Polar residues" evidence="1">
    <location>
        <begin position="57"/>
        <end position="66"/>
    </location>
</feature>
<evidence type="ECO:0000256" key="2">
    <source>
        <dbReference type="SAM" id="Phobius"/>
    </source>
</evidence>
<feature type="transmembrane region" description="Helical" evidence="2">
    <location>
        <begin position="31"/>
        <end position="51"/>
    </location>
</feature>
<reference evidence="3 4" key="1">
    <citation type="submission" date="2018-10" db="EMBL/GenBank/DDBJ databases">
        <title>Draft genome of Mycobacterium hodleri strain B.</title>
        <authorList>
            <person name="Amande T.J."/>
            <person name="Mcgenity T.J."/>
        </authorList>
    </citation>
    <scope>NUCLEOTIDE SEQUENCE [LARGE SCALE GENOMIC DNA]</scope>
    <source>
        <strain evidence="3 4">B</strain>
    </source>
</reference>
<feature type="region of interest" description="Disordered" evidence="1">
    <location>
        <begin position="53"/>
        <end position="83"/>
    </location>
</feature>
<keyword evidence="4" id="KW-1185">Reference proteome</keyword>